<evidence type="ECO:0008006" key="4">
    <source>
        <dbReference type="Google" id="ProtNLM"/>
    </source>
</evidence>
<dbReference type="Proteomes" id="UP000555546">
    <property type="component" value="Unassembled WGS sequence"/>
</dbReference>
<name>A0A7W9EMN2_9HYPH</name>
<feature type="compositionally biased region" description="Basic and acidic residues" evidence="1">
    <location>
        <begin position="345"/>
        <end position="361"/>
    </location>
</feature>
<feature type="region of interest" description="Disordered" evidence="1">
    <location>
        <begin position="254"/>
        <end position="280"/>
    </location>
</feature>
<organism evidence="2 3">
    <name type="scientific">Brucella daejeonensis</name>
    <dbReference type="NCBI Taxonomy" id="659015"/>
    <lineage>
        <taxon>Bacteria</taxon>
        <taxon>Pseudomonadati</taxon>
        <taxon>Pseudomonadota</taxon>
        <taxon>Alphaproteobacteria</taxon>
        <taxon>Hyphomicrobiales</taxon>
        <taxon>Brucellaceae</taxon>
        <taxon>Brucella/Ochrobactrum group</taxon>
        <taxon>Brucella</taxon>
    </lineage>
</organism>
<dbReference type="SUPFAM" id="SSF69279">
    <property type="entry name" value="Phage tail proteins"/>
    <property type="match status" value="1"/>
</dbReference>
<dbReference type="AlphaFoldDB" id="A0A7W9EMN2"/>
<gene>
    <name evidence="2" type="ORF">FHS76_003526</name>
</gene>
<protein>
    <recommendedName>
        <fullName evidence="4">Late control D family protein</fullName>
    </recommendedName>
</protein>
<reference evidence="2 3" key="1">
    <citation type="submission" date="2020-08" db="EMBL/GenBank/DDBJ databases">
        <title>Genomic Encyclopedia of Type Strains, Phase IV (KMG-IV): sequencing the most valuable type-strain genomes for metagenomic binning, comparative biology and taxonomic classification.</title>
        <authorList>
            <person name="Goeker M."/>
        </authorList>
    </citation>
    <scope>NUCLEOTIDE SEQUENCE [LARGE SCALE GENOMIC DNA]</scope>
    <source>
        <strain evidence="2 3">DSM 26944</strain>
    </source>
</reference>
<evidence type="ECO:0000313" key="3">
    <source>
        <dbReference type="Proteomes" id="UP000555546"/>
    </source>
</evidence>
<dbReference type="EMBL" id="JACIJG010000015">
    <property type="protein sequence ID" value="MBB5703619.1"/>
    <property type="molecule type" value="Genomic_DNA"/>
</dbReference>
<proteinExistence type="predicted"/>
<sequence>MAWKVNWKVLVDGTDMTSDMQPFLIDIEITDKEGASSDTCSLTFDDTGGQIALPRDGASIEVFLEGVTKFKGTLDSARSSGSRGGGRTLRVTAKGFDSRGKVKQPLSFHKDEATLQEFLDDAAERAGLASIKLDPDFARIRRDYWAADGESYLHIGERIARELGGTFKIRGEQSVLARRGDGKAATGAALSAIHGVVGQNIISWDISPFKGRKTFTKAKVRFFDRKGAAFKSKEVEFDLDRDIPESTNVVRSMVADEDQASQIGDARKREAEREGGEGSVEMDMTVAAQAECTFMLSGARAGVDGQYRIVSVRHRASRNGGSTTSLEIKQPGGEAGKDRRKAGKGPREKKSASGVPERDLGEYGTSPALN</sequence>
<feature type="compositionally biased region" description="Basic and acidic residues" evidence="1">
    <location>
        <begin position="265"/>
        <end position="276"/>
    </location>
</feature>
<comment type="caution">
    <text evidence="2">The sequence shown here is derived from an EMBL/GenBank/DDBJ whole genome shotgun (WGS) entry which is preliminary data.</text>
</comment>
<accession>A0A7W9EMN2</accession>
<evidence type="ECO:0000256" key="1">
    <source>
        <dbReference type="SAM" id="MobiDB-lite"/>
    </source>
</evidence>
<keyword evidence="3" id="KW-1185">Reference proteome</keyword>
<feature type="region of interest" description="Disordered" evidence="1">
    <location>
        <begin position="314"/>
        <end position="370"/>
    </location>
</feature>
<evidence type="ECO:0000313" key="2">
    <source>
        <dbReference type="EMBL" id="MBB5703619.1"/>
    </source>
</evidence>
<dbReference type="RefSeq" id="WP_210306152.1">
    <property type="nucleotide sequence ID" value="NZ_JACIJG010000015.1"/>
</dbReference>